<organism evidence="1 2">
    <name type="scientific">Paenibacillus konkukensis</name>
    <dbReference type="NCBI Taxonomy" id="2020716"/>
    <lineage>
        <taxon>Bacteria</taxon>
        <taxon>Bacillati</taxon>
        <taxon>Bacillota</taxon>
        <taxon>Bacilli</taxon>
        <taxon>Bacillales</taxon>
        <taxon>Paenibacillaceae</taxon>
        <taxon>Paenibacillus</taxon>
    </lineage>
</organism>
<evidence type="ECO:0000313" key="2">
    <source>
        <dbReference type="Proteomes" id="UP001057134"/>
    </source>
</evidence>
<dbReference type="EMBL" id="CP027059">
    <property type="protein sequence ID" value="UQZ85106.1"/>
    <property type="molecule type" value="Genomic_DNA"/>
</dbReference>
<reference evidence="1" key="1">
    <citation type="submission" date="2018-02" db="EMBL/GenBank/DDBJ databases">
        <authorList>
            <person name="Kim S.-K."/>
            <person name="Jung H.-I."/>
            <person name="Lee S.-W."/>
        </authorList>
    </citation>
    <scope>NUCLEOTIDE SEQUENCE</scope>
    <source>
        <strain evidence="1">SK3146</strain>
    </source>
</reference>
<accession>A0ABY4RU06</accession>
<name>A0ABY4RU06_9BACL</name>
<proteinExistence type="predicted"/>
<sequence>MFLMRSTFEIQVYIHSPQPPMFASFYFYESAISFHWVFWPSYYFDK</sequence>
<gene>
    <name evidence="1" type="ORF">SK3146_04389</name>
</gene>
<reference evidence="1" key="2">
    <citation type="journal article" date="2021" name="J Anim Sci Technol">
        <title>Complete genome sequence of Paenibacillus konkukensis sp. nov. SK3146 as a potential probiotic strain.</title>
        <authorList>
            <person name="Jung H.I."/>
            <person name="Park S."/>
            <person name="Niu K.M."/>
            <person name="Lee S.W."/>
            <person name="Kothari D."/>
            <person name="Yi K.J."/>
            <person name="Kim S.K."/>
        </authorList>
    </citation>
    <scope>NUCLEOTIDE SEQUENCE</scope>
    <source>
        <strain evidence="1">SK3146</strain>
    </source>
</reference>
<keyword evidence="2" id="KW-1185">Reference proteome</keyword>
<dbReference type="Proteomes" id="UP001057134">
    <property type="component" value="Chromosome"/>
</dbReference>
<protein>
    <submittedName>
        <fullName evidence="1">Uncharacterized protein</fullName>
    </submittedName>
</protein>
<evidence type="ECO:0000313" key="1">
    <source>
        <dbReference type="EMBL" id="UQZ85106.1"/>
    </source>
</evidence>